<organism evidence="1 2">
    <name type="scientific">Mythimna loreyi</name>
    <dbReference type="NCBI Taxonomy" id="667449"/>
    <lineage>
        <taxon>Eukaryota</taxon>
        <taxon>Metazoa</taxon>
        <taxon>Ecdysozoa</taxon>
        <taxon>Arthropoda</taxon>
        <taxon>Hexapoda</taxon>
        <taxon>Insecta</taxon>
        <taxon>Pterygota</taxon>
        <taxon>Neoptera</taxon>
        <taxon>Endopterygota</taxon>
        <taxon>Lepidoptera</taxon>
        <taxon>Glossata</taxon>
        <taxon>Ditrysia</taxon>
        <taxon>Noctuoidea</taxon>
        <taxon>Noctuidae</taxon>
        <taxon>Noctuinae</taxon>
        <taxon>Hadenini</taxon>
        <taxon>Mythimna</taxon>
    </lineage>
</organism>
<name>A0ACC2PZC3_9NEOP</name>
<sequence length="706" mass="81871">MNLCTCLVFFNIFAITNSITKFKPRPHHSLLRTYVGKERAHNSEEFTVNTKNINKAHSFLATVVDGKDNSPLLFAPRKVETLTEFIQETVNVLNTYQDAAFKDFFHILDTEIRKYHYDGCRFSELMQNHNSRSLLSGALTIVKQNSATVTKANINEISDMLRDEIYDDNVRRLLNYIDSLYKKFEPEFRRILNNLKYYNKKKSKTTHNDLVQIVRDGVRTILFNRYTDLNTHKRRELKEKIENFWEKYKKNSGSHDATNSIYNRNRDVNNKHVFKTIEDRIHHHEPYSNDQNNFLRKRKKINVYHSDYDSESSIESGLLTTEDSAEEFPSGESFDTSTSIKHSQERHKEYNTERYMTLYTEEMSYNAQTTTKTDIPEKLLTKPKVYRGPVTTPRYKLKNLLPNKKNKIEDLRTNLEMEDAREDQATGTTKVLRSQYDAVIDVQLSNRDMLESLKKLEPKGTFVKDDTKRDMQDPHISEETINFNPKMRSENATETPKVDASNKSEEPQELRKSLEPEFNKTFNDYVKKKISTLEEELSKLKQMSFLRATDNDGKEKVNTTKKKKNKTGRIIPIKGYSSTNKTKTQRTTKISSQIRIEIHKVTTAKPNNTTTPAKNITDNTTNVACHNDTKKYANKNTFQIDTADLSVEAIRNRAFPNIVQATDSGNATSSKNSTAPADQIMRSVTEPVEEPKEHIIIKIKTPDNNK</sequence>
<protein>
    <submittedName>
        <fullName evidence="1">Uncharacterized protein</fullName>
    </submittedName>
</protein>
<comment type="caution">
    <text evidence="1">The sequence shown here is derived from an EMBL/GenBank/DDBJ whole genome shotgun (WGS) entry which is preliminary data.</text>
</comment>
<dbReference type="Proteomes" id="UP001231649">
    <property type="component" value="Chromosome 30"/>
</dbReference>
<evidence type="ECO:0000313" key="2">
    <source>
        <dbReference type="Proteomes" id="UP001231649"/>
    </source>
</evidence>
<reference evidence="1" key="1">
    <citation type="submission" date="2023-03" db="EMBL/GenBank/DDBJ databases">
        <title>Chromosome-level genomes of two armyworms, Mythimna separata and Mythimna loreyi, provide insights into the biosynthesis and reception of sex pheromones.</title>
        <authorList>
            <person name="Zhao H."/>
        </authorList>
    </citation>
    <scope>NUCLEOTIDE SEQUENCE</scope>
    <source>
        <strain evidence="1">BeijingLab</strain>
    </source>
</reference>
<accession>A0ACC2PZC3</accession>
<proteinExistence type="predicted"/>
<keyword evidence="2" id="KW-1185">Reference proteome</keyword>
<dbReference type="EMBL" id="CM056806">
    <property type="protein sequence ID" value="KAJ8704757.1"/>
    <property type="molecule type" value="Genomic_DNA"/>
</dbReference>
<gene>
    <name evidence="1" type="ORF">PYW08_012077</name>
</gene>
<evidence type="ECO:0000313" key="1">
    <source>
        <dbReference type="EMBL" id="KAJ8704757.1"/>
    </source>
</evidence>